<comment type="subunit">
    <text evidence="5">Heterodimer of LeuC and LeuD.</text>
</comment>
<evidence type="ECO:0000313" key="17">
    <source>
        <dbReference type="Proteomes" id="UP000229757"/>
    </source>
</evidence>
<evidence type="ECO:0000313" key="16">
    <source>
        <dbReference type="EMBL" id="ATX77646.1"/>
    </source>
</evidence>
<dbReference type="InterPro" id="IPR015931">
    <property type="entry name" value="Acnase/IPM_dHydase_lsu_aba_1/3"/>
</dbReference>
<dbReference type="GO" id="GO:0051539">
    <property type="term" value="F:4 iron, 4 sulfur cluster binding"/>
    <property type="evidence" value="ECO:0007669"/>
    <property type="project" value="UniProtKB-KW"/>
</dbReference>
<accession>A0A2K8KYZ7</accession>
<keyword evidence="12" id="KW-0411">Iron-sulfur</keyword>
<reference evidence="16 17" key="1">
    <citation type="journal article" date="2017" name="Environ. Microbiol.">
        <title>Genomic and physiological analyses of 'Reinekea forsetii' reveal a versatile opportunistic lifestyle during spring algae blooms.</title>
        <authorList>
            <person name="Avci B."/>
            <person name="Hahnke R.L."/>
            <person name="Chafee M."/>
            <person name="Fischer T."/>
            <person name="Gruber-Vodicka H."/>
            <person name="Tegetmeyer H.E."/>
            <person name="Harder J."/>
            <person name="Fuchs B.M."/>
            <person name="Amann R.I."/>
            <person name="Teeling H."/>
        </authorList>
    </citation>
    <scope>NUCLEOTIDE SEQUENCE [LARGE SCALE GENOMIC DNA]</scope>
    <source>
        <strain evidence="16 17">Hel1_31_D35</strain>
    </source>
</reference>
<comment type="catalytic activity">
    <reaction evidence="1">
        <text>(2R,3S)-3-isopropylmalate = (2S)-2-isopropylmalate</text>
        <dbReference type="Rhea" id="RHEA:32287"/>
        <dbReference type="ChEBI" id="CHEBI:1178"/>
        <dbReference type="ChEBI" id="CHEBI:35121"/>
        <dbReference type="EC" id="4.2.1.33"/>
    </reaction>
</comment>
<evidence type="ECO:0000256" key="12">
    <source>
        <dbReference type="ARBA" id="ARBA00023014"/>
    </source>
</evidence>
<keyword evidence="10" id="KW-0479">Metal-binding</keyword>
<dbReference type="EMBL" id="CP011797">
    <property type="protein sequence ID" value="ATX77646.1"/>
    <property type="molecule type" value="Genomic_DNA"/>
</dbReference>
<organism evidence="16 17">
    <name type="scientific">Reinekea forsetii</name>
    <dbReference type="NCBI Taxonomy" id="1336806"/>
    <lineage>
        <taxon>Bacteria</taxon>
        <taxon>Pseudomonadati</taxon>
        <taxon>Pseudomonadota</taxon>
        <taxon>Gammaproteobacteria</taxon>
        <taxon>Oceanospirillales</taxon>
        <taxon>Saccharospirillaceae</taxon>
        <taxon>Reinekea</taxon>
    </lineage>
</organism>
<protein>
    <recommendedName>
        <fullName evidence="6">3-isopropylmalate dehydratase</fullName>
        <ecNumber evidence="6">4.2.1.33</ecNumber>
    </recommendedName>
</protein>
<evidence type="ECO:0000256" key="8">
    <source>
        <dbReference type="ARBA" id="ARBA00022485"/>
    </source>
</evidence>
<evidence type="ECO:0000256" key="5">
    <source>
        <dbReference type="ARBA" id="ARBA00011271"/>
    </source>
</evidence>
<dbReference type="InterPro" id="IPR050067">
    <property type="entry name" value="IPM_dehydratase_rel_enz"/>
</dbReference>
<comment type="function">
    <text evidence="3">Catalyzes the isomerization between 2-isopropylmalate and 3-isopropylmalate, via the formation of 2-isopropylmaleate.</text>
</comment>
<dbReference type="EC" id="4.2.1.33" evidence="6"/>
<evidence type="ECO:0000256" key="3">
    <source>
        <dbReference type="ARBA" id="ARBA00002695"/>
    </source>
</evidence>
<dbReference type="InterPro" id="IPR033941">
    <property type="entry name" value="IPMI_cat"/>
</dbReference>
<name>A0A2K8KYZ7_9GAMM</name>
<dbReference type="PANTHER" id="PTHR43822:SF9">
    <property type="entry name" value="3-ISOPROPYLMALATE DEHYDRATASE"/>
    <property type="match status" value="1"/>
</dbReference>
<evidence type="ECO:0000259" key="15">
    <source>
        <dbReference type="Pfam" id="PF00330"/>
    </source>
</evidence>
<gene>
    <name evidence="16" type="ORF">REIFOR_02521</name>
</gene>
<dbReference type="GO" id="GO:0046872">
    <property type="term" value="F:metal ion binding"/>
    <property type="evidence" value="ECO:0007669"/>
    <property type="project" value="UniProtKB-KW"/>
</dbReference>
<keyword evidence="7" id="KW-0432">Leucine biosynthesis</keyword>
<evidence type="ECO:0000256" key="11">
    <source>
        <dbReference type="ARBA" id="ARBA00023004"/>
    </source>
</evidence>
<dbReference type="PANTHER" id="PTHR43822">
    <property type="entry name" value="HOMOACONITASE, MITOCHONDRIAL-RELATED"/>
    <property type="match status" value="1"/>
</dbReference>
<dbReference type="CDD" id="cd01583">
    <property type="entry name" value="IPMI"/>
    <property type="match status" value="1"/>
</dbReference>
<dbReference type="PROSITE" id="PS01244">
    <property type="entry name" value="ACONITASE_2"/>
    <property type="match status" value="1"/>
</dbReference>
<keyword evidence="9" id="KW-0028">Amino-acid biosynthesis</keyword>
<dbReference type="Proteomes" id="UP000229757">
    <property type="component" value="Chromosome"/>
</dbReference>
<sequence>MSQQTFFDKIWQAHEIEVADDGQSLMWVDRHFVHEGSFHAFNKLTARSLPVSHPELTFGVADHYVPTRSRSLGDLPLKSQNMIQMLSTNAHEHGIRLFDLHDSRQGIVHVVGPELGLTLPGTFIVCGDSHTSTHGGLGALAFGIGASEVAHVLATQTLWQTKPKQMRITIDGELAEGVTAKDIALHWIGLLGADSARGHAIEYAGSTVSALTIEGRLTLCNLSIEAGGRCGMVAPDEKTLNYLTGKAFAPREDDFIQAGQHWLGLVTDAQATFDREVHINAADIGPTVTWGVSPEEAISVNSPIPDPSHAAHSAKAKQWASSLDYMGLTAGQSLQDVLIDRVFIGSCTNARLEDLRSAAQVLQGRKCVIPGIVSPGSSSVKALAEAEGLDSIFINAGLEWHEAGCSMCVGMNGDLIGPGERCASSTNRNFKGRQGPGARTHLMSPAMVAAAAVTGRITDFRQLPQVDAIQEAAL</sequence>
<evidence type="ECO:0000256" key="14">
    <source>
        <dbReference type="ARBA" id="ARBA00023304"/>
    </source>
</evidence>
<evidence type="ECO:0000256" key="10">
    <source>
        <dbReference type="ARBA" id="ARBA00022723"/>
    </source>
</evidence>
<dbReference type="SUPFAM" id="SSF53732">
    <property type="entry name" value="Aconitase iron-sulfur domain"/>
    <property type="match status" value="1"/>
</dbReference>
<proteinExistence type="predicted"/>
<evidence type="ECO:0000256" key="7">
    <source>
        <dbReference type="ARBA" id="ARBA00022430"/>
    </source>
</evidence>
<dbReference type="InterPro" id="IPR001030">
    <property type="entry name" value="Acoase/IPM_deHydtase_lsu_aba"/>
</dbReference>
<keyword evidence="17" id="KW-1185">Reference proteome</keyword>
<dbReference type="GO" id="GO:0003861">
    <property type="term" value="F:3-isopropylmalate dehydratase activity"/>
    <property type="evidence" value="ECO:0007669"/>
    <property type="project" value="UniProtKB-EC"/>
</dbReference>
<dbReference type="UniPathway" id="UPA00048">
    <property type="reaction ID" value="UER00071"/>
</dbReference>
<evidence type="ECO:0000256" key="9">
    <source>
        <dbReference type="ARBA" id="ARBA00022605"/>
    </source>
</evidence>
<comment type="cofactor">
    <cofactor evidence="2">
        <name>[4Fe-4S] cluster</name>
        <dbReference type="ChEBI" id="CHEBI:49883"/>
    </cofactor>
</comment>
<dbReference type="NCBIfam" id="NF004016">
    <property type="entry name" value="PRK05478.1"/>
    <property type="match status" value="1"/>
</dbReference>
<dbReference type="NCBIfam" id="TIGR00170">
    <property type="entry name" value="leuC"/>
    <property type="match status" value="1"/>
</dbReference>
<dbReference type="RefSeq" id="WP_100257889.1">
    <property type="nucleotide sequence ID" value="NZ_CP011797.1"/>
</dbReference>
<dbReference type="GO" id="GO:0009098">
    <property type="term" value="P:L-leucine biosynthetic process"/>
    <property type="evidence" value="ECO:0007669"/>
    <property type="project" value="UniProtKB-UniPathway"/>
</dbReference>
<evidence type="ECO:0000256" key="2">
    <source>
        <dbReference type="ARBA" id="ARBA00001966"/>
    </source>
</evidence>
<evidence type="ECO:0000256" key="13">
    <source>
        <dbReference type="ARBA" id="ARBA00023239"/>
    </source>
</evidence>
<dbReference type="PRINTS" id="PR00415">
    <property type="entry name" value="ACONITASE"/>
</dbReference>
<dbReference type="Pfam" id="PF00330">
    <property type="entry name" value="Aconitase"/>
    <property type="match status" value="1"/>
</dbReference>
<evidence type="ECO:0000256" key="1">
    <source>
        <dbReference type="ARBA" id="ARBA00000491"/>
    </source>
</evidence>
<dbReference type="KEGG" id="rfo:REIFOR_02521"/>
<dbReference type="InterPro" id="IPR018136">
    <property type="entry name" value="Aconitase_4Fe-4S_BS"/>
</dbReference>
<comment type="pathway">
    <text evidence="4">Amino-acid biosynthesis; L-leucine biosynthesis; L-leucine from 3-methyl-2-oxobutanoate: step 2/4.</text>
</comment>
<dbReference type="PROSITE" id="PS00450">
    <property type="entry name" value="ACONITASE_1"/>
    <property type="match status" value="1"/>
</dbReference>
<keyword evidence="13 16" id="KW-0456">Lyase</keyword>
<feature type="domain" description="Aconitase/3-isopropylmalate dehydratase large subunit alpha/beta/alpha" evidence="15">
    <location>
        <begin position="8"/>
        <end position="455"/>
    </location>
</feature>
<dbReference type="InterPro" id="IPR036008">
    <property type="entry name" value="Aconitase_4Fe-4S_dom"/>
</dbReference>
<dbReference type="Gene3D" id="3.30.499.10">
    <property type="entry name" value="Aconitase, domain 3"/>
    <property type="match status" value="2"/>
</dbReference>
<evidence type="ECO:0000256" key="6">
    <source>
        <dbReference type="ARBA" id="ARBA00011998"/>
    </source>
</evidence>
<dbReference type="OrthoDB" id="9802769at2"/>
<keyword evidence="8" id="KW-0004">4Fe-4S</keyword>
<dbReference type="NCBIfam" id="NF009116">
    <property type="entry name" value="PRK12466.1"/>
    <property type="match status" value="1"/>
</dbReference>
<dbReference type="AlphaFoldDB" id="A0A2K8KYZ7"/>
<keyword evidence="11" id="KW-0408">Iron</keyword>
<keyword evidence="14" id="KW-0100">Branched-chain amino acid biosynthesis</keyword>
<evidence type="ECO:0000256" key="4">
    <source>
        <dbReference type="ARBA" id="ARBA00004729"/>
    </source>
</evidence>
<dbReference type="InterPro" id="IPR004430">
    <property type="entry name" value="3-IsopropMal_deHydase_lsu"/>
</dbReference>